<keyword evidence="2" id="KW-1185">Reference proteome</keyword>
<dbReference type="InterPro" id="IPR006311">
    <property type="entry name" value="TAT_signal"/>
</dbReference>
<sequence>MQLTRRKLLGTIGIGTLGAGGVLHGRGRPEYTHYTYAATADLDDRRVRVAWYERYNGDFQETQNGTADSGFDETLDPETAPAYVTEATYVTDASGPVLSVGSIMPGDEGVLVVGLEAVDDADFVPEPLDVWLRATVTGDDEYGINGPESAAGDTTVDDGELDEELLVEVWKDGSPLGSCDGTKQFDEALEGPLVERGPMREAFGSASDAGSTTGLLALTGLDPGASRCIALAWTFPYDAATNRSQGDSATFDVAFGAVPAGGESPFTAEGQ</sequence>
<name>A0A498KXL4_9EURY</name>
<proteinExistence type="predicted"/>
<evidence type="ECO:0000313" key="2">
    <source>
        <dbReference type="Proteomes" id="UP000289691"/>
    </source>
</evidence>
<dbReference type="PROSITE" id="PS51318">
    <property type="entry name" value="TAT"/>
    <property type="match status" value="1"/>
</dbReference>
<protein>
    <recommendedName>
        <fullName evidence="3">SipW-cognate class signal peptide</fullName>
    </recommendedName>
</protein>
<dbReference type="EMBL" id="RDFA01000002">
    <property type="protein sequence ID" value="RXK50381.1"/>
    <property type="molecule type" value="Genomic_DNA"/>
</dbReference>
<gene>
    <name evidence="1" type="ORF">EAF64_07455</name>
</gene>
<dbReference type="Proteomes" id="UP000289691">
    <property type="component" value="Unassembled WGS sequence"/>
</dbReference>
<comment type="caution">
    <text evidence="1">The sequence shown here is derived from an EMBL/GenBank/DDBJ whole genome shotgun (WGS) entry which is preliminary data.</text>
</comment>
<accession>A0A498KXL4</accession>
<evidence type="ECO:0008006" key="3">
    <source>
        <dbReference type="Google" id="ProtNLM"/>
    </source>
</evidence>
<dbReference type="AlphaFoldDB" id="A0A498KXL4"/>
<dbReference type="RefSeq" id="WP_129068342.1">
    <property type="nucleotide sequence ID" value="NZ_RDFA01000002.1"/>
</dbReference>
<reference evidence="1 2" key="1">
    <citation type="submission" date="2019-01" db="EMBL/GenBank/DDBJ databases">
        <title>Halorientalis sp. F13-25 a new haloarchaeum isolated from hypersaline water.</title>
        <authorList>
            <person name="Ana D.-V."/>
            <person name="Cristina S.-P."/>
            <person name="Antonio V."/>
        </authorList>
    </citation>
    <scope>NUCLEOTIDE SEQUENCE [LARGE SCALE GENOMIC DNA]</scope>
    <source>
        <strain evidence="1 2">F13-25</strain>
    </source>
</reference>
<organism evidence="1 2">
    <name type="scientific">Halorientalis pallida</name>
    <dbReference type="NCBI Taxonomy" id="2479928"/>
    <lineage>
        <taxon>Archaea</taxon>
        <taxon>Methanobacteriati</taxon>
        <taxon>Methanobacteriota</taxon>
        <taxon>Stenosarchaea group</taxon>
        <taxon>Halobacteria</taxon>
        <taxon>Halobacteriales</taxon>
        <taxon>Haloarculaceae</taxon>
        <taxon>Halorientalis</taxon>
    </lineage>
</organism>
<evidence type="ECO:0000313" key="1">
    <source>
        <dbReference type="EMBL" id="RXK50381.1"/>
    </source>
</evidence>
<dbReference type="OrthoDB" id="202775at2157"/>